<feature type="transmembrane region" description="Helical" evidence="1">
    <location>
        <begin position="114"/>
        <end position="133"/>
    </location>
</feature>
<dbReference type="AlphaFoldDB" id="A0A6J4QP70"/>
<dbReference type="Gene3D" id="1.10.10.1320">
    <property type="entry name" value="Anti-sigma factor, zinc-finger domain"/>
    <property type="match status" value="1"/>
</dbReference>
<keyword evidence="1" id="KW-1133">Transmembrane helix</keyword>
<keyword evidence="1" id="KW-0812">Transmembrane</keyword>
<gene>
    <name evidence="3" type="ORF">AVDCRST_MAG58-472</name>
</gene>
<accession>A0A6J4QP70</accession>
<evidence type="ECO:0000313" key="3">
    <source>
        <dbReference type="EMBL" id="CAA9446491.1"/>
    </source>
</evidence>
<protein>
    <recommendedName>
        <fullName evidence="2">Putative zinc-finger domain-containing protein</fullName>
    </recommendedName>
</protein>
<keyword evidence="1" id="KW-0472">Membrane</keyword>
<dbReference type="InterPro" id="IPR041916">
    <property type="entry name" value="Anti_sigma_zinc_sf"/>
</dbReference>
<name>A0A6J4QP70_9ACTN</name>
<proteinExistence type="predicted"/>
<dbReference type="InterPro" id="IPR027383">
    <property type="entry name" value="Znf_put"/>
</dbReference>
<feature type="transmembrane region" description="Helical" evidence="1">
    <location>
        <begin position="80"/>
        <end position="102"/>
    </location>
</feature>
<feature type="domain" description="Putative zinc-finger" evidence="2">
    <location>
        <begin position="15"/>
        <end position="39"/>
    </location>
</feature>
<feature type="transmembrane region" description="Helical" evidence="1">
    <location>
        <begin position="139"/>
        <end position="158"/>
    </location>
</feature>
<dbReference type="EMBL" id="CADCVF010000011">
    <property type="protein sequence ID" value="CAA9446491.1"/>
    <property type="molecule type" value="Genomic_DNA"/>
</dbReference>
<dbReference type="Pfam" id="PF13490">
    <property type="entry name" value="zf-HC2"/>
    <property type="match status" value="1"/>
</dbReference>
<evidence type="ECO:0000259" key="2">
    <source>
        <dbReference type="Pfam" id="PF13490"/>
    </source>
</evidence>
<organism evidence="3">
    <name type="scientific">uncultured Rubrobacteraceae bacterium</name>
    <dbReference type="NCBI Taxonomy" id="349277"/>
    <lineage>
        <taxon>Bacteria</taxon>
        <taxon>Bacillati</taxon>
        <taxon>Actinomycetota</taxon>
        <taxon>Rubrobacteria</taxon>
        <taxon>Rubrobacterales</taxon>
        <taxon>Rubrobacteraceae</taxon>
        <taxon>environmental samples</taxon>
    </lineage>
</organism>
<sequence>MKGQCPCDPEPVFELADGSLAPEREREIRAHLRGCSGCQTLYERELRLNASLGSLEFEEANSVCRGVAMALPTRSTKARLLWAALAVVLLLTASVAMMLYGTNLAVLVIDAMNVFWGFVAGFADVIQVIFAAIGQALLVALAIGAFVDLVIAAVYLAVSRRRAIEA</sequence>
<reference evidence="3" key="1">
    <citation type="submission" date="2020-02" db="EMBL/GenBank/DDBJ databases">
        <authorList>
            <person name="Meier V. D."/>
        </authorList>
    </citation>
    <scope>NUCLEOTIDE SEQUENCE</scope>
    <source>
        <strain evidence="3">AVDCRST_MAG58</strain>
    </source>
</reference>
<evidence type="ECO:0000256" key="1">
    <source>
        <dbReference type="SAM" id="Phobius"/>
    </source>
</evidence>